<evidence type="ECO:0000259" key="3">
    <source>
        <dbReference type="PROSITE" id="PS50977"/>
    </source>
</evidence>
<keyword evidence="5" id="KW-1185">Reference proteome</keyword>
<sequence>MATKEDILKTALKLFANRGYENTSLEEVANKIGITKPAIYYYFKNKKALYNEIFIEKFSKLEFELKDSLEENLKEYIYKLGDFFIKNPCIAKLFSKEITSEAMHLEVDTLKVISKTLKHLTKILEKTNLNPFFIQTMVVSTFTTYANTLKVRERITGILKDDKLTKDFDITKEIYQTILHYIKAHK</sequence>
<accession>B9L848</accession>
<protein>
    <submittedName>
        <fullName evidence="4">Transcriptional regulator, TetR Family Member</fullName>
    </submittedName>
</protein>
<dbReference type="STRING" id="598659.NAMH_0383"/>
<dbReference type="PRINTS" id="PR00455">
    <property type="entry name" value="HTHTETR"/>
</dbReference>
<evidence type="ECO:0000256" key="2">
    <source>
        <dbReference type="PROSITE-ProRule" id="PRU00335"/>
    </source>
</evidence>
<proteinExistence type="predicted"/>
<dbReference type="GO" id="GO:0003677">
    <property type="term" value="F:DNA binding"/>
    <property type="evidence" value="ECO:0007669"/>
    <property type="project" value="UniProtKB-UniRule"/>
</dbReference>
<feature type="domain" description="HTH tetR-type" evidence="3">
    <location>
        <begin position="1"/>
        <end position="61"/>
    </location>
</feature>
<dbReference type="EMBL" id="CP001279">
    <property type="protein sequence ID" value="ACM93427.1"/>
    <property type="molecule type" value="Genomic_DNA"/>
</dbReference>
<dbReference type="Proteomes" id="UP000000448">
    <property type="component" value="Chromosome"/>
</dbReference>
<dbReference type="KEGG" id="nam:NAMH_0383"/>
<dbReference type="HOGENOM" id="CLU_069356_1_4_7"/>
<evidence type="ECO:0000313" key="4">
    <source>
        <dbReference type="EMBL" id="ACM93427.1"/>
    </source>
</evidence>
<dbReference type="PROSITE" id="PS50977">
    <property type="entry name" value="HTH_TETR_2"/>
    <property type="match status" value="1"/>
</dbReference>
<dbReference type="InterPro" id="IPR023772">
    <property type="entry name" value="DNA-bd_HTH_TetR-type_CS"/>
</dbReference>
<dbReference type="InterPro" id="IPR050624">
    <property type="entry name" value="HTH-type_Tx_Regulator"/>
</dbReference>
<reference evidence="4 5" key="1">
    <citation type="journal article" date="2009" name="PLoS Genet.">
        <title>Adaptations to submarine hydrothermal environments exemplified by the genome of Nautilia profundicola.</title>
        <authorList>
            <person name="Campbell B.J."/>
            <person name="Smith J.L."/>
            <person name="Hanson T.E."/>
            <person name="Klotz M.G."/>
            <person name="Stein L.Y."/>
            <person name="Lee C.K."/>
            <person name="Wu D."/>
            <person name="Robinson J.M."/>
            <person name="Khouri H.M."/>
            <person name="Eisen J.A."/>
            <person name="Cary S.C."/>
        </authorList>
    </citation>
    <scope>NUCLEOTIDE SEQUENCE [LARGE SCALE GENOMIC DNA]</scope>
    <source>
        <strain evidence="5">ATCC BAA-1463 / DSM 18972 / AmH</strain>
    </source>
</reference>
<dbReference type="InterPro" id="IPR001647">
    <property type="entry name" value="HTH_TetR"/>
</dbReference>
<dbReference type="InterPro" id="IPR009057">
    <property type="entry name" value="Homeodomain-like_sf"/>
</dbReference>
<dbReference type="PANTHER" id="PTHR43479:SF11">
    <property type="entry name" value="ACREF_ENVCD OPERON REPRESSOR-RELATED"/>
    <property type="match status" value="1"/>
</dbReference>
<organism evidence="4 5">
    <name type="scientific">Nautilia profundicola (strain ATCC BAA-1463 / DSM 18972 / AmH)</name>
    <dbReference type="NCBI Taxonomy" id="598659"/>
    <lineage>
        <taxon>Bacteria</taxon>
        <taxon>Pseudomonadati</taxon>
        <taxon>Campylobacterota</taxon>
        <taxon>Epsilonproteobacteria</taxon>
        <taxon>Nautiliales</taxon>
        <taxon>Nautiliaceae</taxon>
        <taxon>Nautilia</taxon>
    </lineage>
</organism>
<dbReference type="SUPFAM" id="SSF46689">
    <property type="entry name" value="Homeodomain-like"/>
    <property type="match status" value="1"/>
</dbReference>
<evidence type="ECO:0000256" key="1">
    <source>
        <dbReference type="ARBA" id="ARBA00023125"/>
    </source>
</evidence>
<dbReference type="PROSITE" id="PS01081">
    <property type="entry name" value="HTH_TETR_1"/>
    <property type="match status" value="1"/>
</dbReference>
<feature type="DNA-binding region" description="H-T-H motif" evidence="2">
    <location>
        <begin position="24"/>
        <end position="43"/>
    </location>
</feature>
<keyword evidence="1 2" id="KW-0238">DNA-binding</keyword>
<dbReference type="AlphaFoldDB" id="B9L848"/>
<dbReference type="RefSeq" id="WP_015902479.1">
    <property type="nucleotide sequence ID" value="NC_012115.1"/>
</dbReference>
<dbReference type="OrthoDB" id="9790413at2"/>
<dbReference type="Gene3D" id="1.10.10.60">
    <property type="entry name" value="Homeodomain-like"/>
    <property type="match status" value="1"/>
</dbReference>
<name>B9L848_NAUPA</name>
<gene>
    <name evidence="4" type="ordered locus">NAMH_0383</name>
</gene>
<dbReference type="Pfam" id="PF00440">
    <property type="entry name" value="TetR_N"/>
    <property type="match status" value="1"/>
</dbReference>
<dbReference type="eggNOG" id="COG1309">
    <property type="taxonomic scope" value="Bacteria"/>
</dbReference>
<evidence type="ECO:0000313" key="5">
    <source>
        <dbReference type="Proteomes" id="UP000000448"/>
    </source>
</evidence>
<dbReference type="PANTHER" id="PTHR43479">
    <property type="entry name" value="ACREF/ENVCD OPERON REPRESSOR-RELATED"/>
    <property type="match status" value="1"/>
</dbReference>
<dbReference type="Gene3D" id="1.10.357.10">
    <property type="entry name" value="Tetracycline Repressor, domain 2"/>
    <property type="match status" value="1"/>
</dbReference>